<accession>A0A3N0YWX6</accession>
<dbReference type="EMBL" id="RJVU01020146">
    <property type="protein sequence ID" value="ROL50551.1"/>
    <property type="molecule type" value="Genomic_DNA"/>
</dbReference>
<gene>
    <name evidence="1" type="ORF">DPX16_2850</name>
</gene>
<name>A0A3N0YWX6_ANAGA</name>
<keyword evidence="2" id="KW-1185">Reference proteome</keyword>
<reference evidence="1 2" key="1">
    <citation type="submission" date="2018-10" db="EMBL/GenBank/DDBJ databases">
        <title>Genome assembly for a Yunnan-Guizhou Plateau 3E fish, Anabarilius grahami (Regan), and its evolutionary and genetic applications.</title>
        <authorList>
            <person name="Jiang W."/>
        </authorList>
    </citation>
    <scope>NUCLEOTIDE SEQUENCE [LARGE SCALE GENOMIC DNA]</scope>
    <source>
        <strain evidence="1">AG-KIZ</strain>
        <tissue evidence="1">Muscle</tissue>
    </source>
</reference>
<organism evidence="1 2">
    <name type="scientific">Anabarilius grahami</name>
    <name type="common">Kanglang fish</name>
    <name type="synonym">Barilius grahami</name>
    <dbReference type="NCBI Taxonomy" id="495550"/>
    <lineage>
        <taxon>Eukaryota</taxon>
        <taxon>Metazoa</taxon>
        <taxon>Chordata</taxon>
        <taxon>Craniata</taxon>
        <taxon>Vertebrata</taxon>
        <taxon>Euteleostomi</taxon>
        <taxon>Actinopterygii</taxon>
        <taxon>Neopterygii</taxon>
        <taxon>Teleostei</taxon>
        <taxon>Ostariophysi</taxon>
        <taxon>Cypriniformes</taxon>
        <taxon>Xenocyprididae</taxon>
        <taxon>Xenocypridinae</taxon>
        <taxon>Xenocypridinae incertae sedis</taxon>
        <taxon>Anabarilius</taxon>
    </lineage>
</organism>
<proteinExistence type="predicted"/>
<protein>
    <submittedName>
        <fullName evidence="1">Uncharacterized protein</fullName>
    </submittedName>
</protein>
<comment type="caution">
    <text evidence="1">The sequence shown here is derived from an EMBL/GenBank/DDBJ whole genome shotgun (WGS) entry which is preliminary data.</text>
</comment>
<evidence type="ECO:0000313" key="1">
    <source>
        <dbReference type="EMBL" id="ROL50551.1"/>
    </source>
</evidence>
<dbReference type="AlphaFoldDB" id="A0A3N0YWX6"/>
<dbReference type="Proteomes" id="UP000281406">
    <property type="component" value="Unassembled WGS sequence"/>
</dbReference>
<sequence length="95" mass="10618">MILRSFSASSANHAMAVLDGKRREGESVQRTSTVDLHVTLASPGQTQSFPKRIANLLHTSLFLGTAGLRPLYKYLLSFSFMLVSVEFQFQDLRDI</sequence>
<evidence type="ECO:0000313" key="2">
    <source>
        <dbReference type="Proteomes" id="UP000281406"/>
    </source>
</evidence>